<dbReference type="Pfam" id="PF00174">
    <property type="entry name" value="Oxidored_molyb"/>
    <property type="match status" value="1"/>
</dbReference>
<gene>
    <name evidence="3" type="ORF">HPA02_15200</name>
</gene>
<evidence type="ECO:0000313" key="3">
    <source>
        <dbReference type="EMBL" id="GEK47237.1"/>
    </source>
</evidence>
<dbReference type="Proteomes" id="UP000321275">
    <property type="component" value="Unassembled WGS sequence"/>
</dbReference>
<organism evidence="3 4">
    <name type="scientific">Bisbaumannia pacifica</name>
    <dbReference type="NCBI Taxonomy" id="77098"/>
    <lineage>
        <taxon>Bacteria</taxon>
        <taxon>Pseudomonadati</taxon>
        <taxon>Pseudomonadota</taxon>
        <taxon>Gammaproteobacteria</taxon>
        <taxon>Oceanospirillales</taxon>
        <taxon>Halomonadaceae</taxon>
        <taxon>Bisbaumannia</taxon>
    </lineage>
</organism>
<dbReference type="InterPro" id="IPR036374">
    <property type="entry name" value="OxRdtase_Mopterin-bd_sf"/>
</dbReference>
<proteinExistence type="predicted"/>
<reference evidence="3 4" key="1">
    <citation type="submission" date="2019-07" db="EMBL/GenBank/DDBJ databases">
        <title>Whole genome shotgun sequence of Halomonas pacifica NBRC 102220.</title>
        <authorList>
            <person name="Hosoyama A."/>
            <person name="Uohara A."/>
            <person name="Ohji S."/>
            <person name="Ichikawa N."/>
        </authorList>
    </citation>
    <scope>NUCLEOTIDE SEQUENCE [LARGE SCALE GENOMIC DNA]</scope>
    <source>
        <strain evidence="3 4">NBRC 102220</strain>
    </source>
</reference>
<dbReference type="EMBL" id="BJUK01000013">
    <property type="protein sequence ID" value="GEK47237.1"/>
    <property type="molecule type" value="Genomic_DNA"/>
</dbReference>
<evidence type="ECO:0000313" key="4">
    <source>
        <dbReference type="Proteomes" id="UP000321275"/>
    </source>
</evidence>
<dbReference type="SUPFAM" id="SSF56524">
    <property type="entry name" value="Oxidoreductase molybdopterin-binding domain"/>
    <property type="match status" value="1"/>
</dbReference>
<sequence length="165" mass="18461">MRFPIPCLPLILLSLWLLGMTQVQAQSQVQAQESPVLTLSRGGESRVLSLAEIERHGLHEVEMRHFEGPEGRFAGVWLNDFLAAEGLDDAPRVRFIAYDDYTTFLTPAERAAKAYLLVTRLDGEPLGRDQFGPLMLAVPADTEAVLAGEEPMSRWIWSIREVSAR</sequence>
<dbReference type="Gene3D" id="3.90.420.10">
    <property type="entry name" value="Oxidoreductase, molybdopterin-binding domain"/>
    <property type="match status" value="1"/>
</dbReference>
<feature type="chain" id="PRO_5021792588" description="Oxidoreductase molybdopterin-binding domain-containing protein" evidence="1">
    <location>
        <begin position="26"/>
        <end position="165"/>
    </location>
</feature>
<protein>
    <recommendedName>
        <fullName evidence="2">Oxidoreductase molybdopterin-binding domain-containing protein</fullName>
    </recommendedName>
</protein>
<dbReference type="OrthoDB" id="5796037at2"/>
<accession>A0A510X968</accession>
<evidence type="ECO:0000256" key="1">
    <source>
        <dbReference type="SAM" id="SignalP"/>
    </source>
</evidence>
<keyword evidence="1" id="KW-0732">Signal</keyword>
<dbReference type="AlphaFoldDB" id="A0A510X968"/>
<dbReference type="InterPro" id="IPR000572">
    <property type="entry name" value="OxRdtase_Mopterin-bd_dom"/>
</dbReference>
<name>A0A510X968_9GAMM</name>
<evidence type="ECO:0000259" key="2">
    <source>
        <dbReference type="Pfam" id="PF00174"/>
    </source>
</evidence>
<keyword evidence="4" id="KW-1185">Reference proteome</keyword>
<feature type="domain" description="Oxidoreductase molybdopterin-binding" evidence="2">
    <location>
        <begin position="71"/>
        <end position="140"/>
    </location>
</feature>
<feature type="signal peptide" evidence="1">
    <location>
        <begin position="1"/>
        <end position="25"/>
    </location>
</feature>
<dbReference type="RefSeq" id="WP_146802496.1">
    <property type="nucleotide sequence ID" value="NZ_BJUK01000013.1"/>
</dbReference>
<comment type="caution">
    <text evidence="3">The sequence shown here is derived from an EMBL/GenBank/DDBJ whole genome shotgun (WGS) entry which is preliminary data.</text>
</comment>